<organism evidence="9 10">
    <name type="scientific">Paenibacillus herberti</name>
    <dbReference type="NCBI Taxonomy" id="1619309"/>
    <lineage>
        <taxon>Bacteria</taxon>
        <taxon>Bacillati</taxon>
        <taxon>Bacillota</taxon>
        <taxon>Bacilli</taxon>
        <taxon>Bacillales</taxon>
        <taxon>Paenibacillaceae</taxon>
        <taxon>Paenibacillus</taxon>
    </lineage>
</organism>
<feature type="transmembrane region" description="Helical" evidence="7">
    <location>
        <begin position="128"/>
        <end position="152"/>
    </location>
</feature>
<dbReference type="InterPro" id="IPR020846">
    <property type="entry name" value="MFS_dom"/>
</dbReference>
<feature type="transmembrane region" description="Helical" evidence="7">
    <location>
        <begin position="382"/>
        <end position="402"/>
    </location>
</feature>
<keyword evidence="10" id="KW-1185">Reference proteome</keyword>
<dbReference type="PANTHER" id="PTHR23506:SF23">
    <property type="entry name" value="GH10249P"/>
    <property type="match status" value="1"/>
</dbReference>
<gene>
    <name evidence="9" type="ORF">CGZ75_23230</name>
</gene>
<keyword evidence="5 7" id="KW-0472">Membrane</keyword>
<dbReference type="InterPro" id="IPR011701">
    <property type="entry name" value="MFS"/>
</dbReference>
<dbReference type="RefSeq" id="WP_089526768.1">
    <property type="nucleotide sequence ID" value="NZ_NMUQ01000004.1"/>
</dbReference>
<protein>
    <submittedName>
        <fullName evidence="9">MFS transporter</fullName>
    </submittedName>
</protein>
<comment type="subcellular location">
    <subcellularLocation>
        <location evidence="1">Cell membrane</location>
        <topology evidence="1">Multi-pass membrane protein</topology>
    </subcellularLocation>
</comment>
<evidence type="ECO:0000256" key="5">
    <source>
        <dbReference type="ARBA" id="ARBA00023136"/>
    </source>
</evidence>
<dbReference type="GO" id="GO:0022857">
    <property type="term" value="F:transmembrane transporter activity"/>
    <property type="evidence" value="ECO:0007669"/>
    <property type="project" value="InterPro"/>
</dbReference>
<comment type="caution">
    <text evidence="9">The sequence shown here is derived from an EMBL/GenBank/DDBJ whole genome shotgun (WGS) entry which is preliminary data.</text>
</comment>
<reference evidence="9 10" key="1">
    <citation type="submission" date="2017-07" db="EMBL/GenBank/DDBJ databases">
        <title>Paenibacillus herberti R33 genome sequencing and assembly.</title>
        <authorList>
            <person name="Su W."/>
        </authorList>
    </citation>
    <scope>NUCLEOTIDE SEQUENCE [LARGE SCALE GENOMIC DNA]</scope>
    <source>
        <strain evidence="9 10">R33</strain>
    </source>
</reference>
<dbReference type="OrthoDB" id="2957734at2"/>
<feature type="transmembrane region" description="Helical" evidence="7">
    <location>
        <begin position="68"/>
        <end position="87"/>
    </location>
</feature>
<accession>A0A229NT84</accession>
<feature type="transmembrane region" description="Helical" evidence="7">
    <location>
        <begin position="93"/>
        <end position="116"/>
    </location>
</feature>
<feature type="transmembrane region" description="Helical" evidence="7">
    <location>
        <begin position="239"/>
        <end position="257"/>
    </location>
</feature>
<dbReference type="Pfam" id="PF07690">
    <property type="entry name" value="MFS_1"/>
    <property type="match status" value="1"/>
</dbReference>
<feature type="transmembrane region" description="Helical" evidence="7">
    <location>
        <begin position="322"/>
        <end position="346"/>
    </location>
</feature>
<evidence type="ECO:0000256" key="1">
    <source>
        <dbReference type="ARBA" id="ARBA00004651"/>
    </source>
</evidence>
<feature type="domain" description="Major facilitator superfamily (MFS) profile" evidence="8">
    <location>
        <begin position="3"/>
        <end position="409"/>
    </location>
</feature>
<dbReference type="InterPro" id="IPR036259">
    <property type="entry name" value="MFS_trans_sf"/>
</dbReference>
<feature type="compositionally biased region" description="Low complexity" evidence="6">
    <location>
        <begin position="186"/>
        <end position="226"/>
    </location>
</feature>
<proteinExistence type="predicted"/>
<evidence type="ECO:0000256" key="4">
    <source>
        <dbReference type="ARBA" id="ARBA00022989"/>
    </source>
</evidence>
<dbReference type="EMBL" id="NMUQ01000004">
    <property type="protein sequence ID" value="OXM13090.1"/>
    <property type="molecule type" value="Genomic_DNA"/>
</dbReference>
<keyword evidence="2" id="KW-0813">Transport</keyword>
<feature type="transmembrane region" description="Helical" evidence="7">
    <location>
        <begin position="297"/>
        <end position="316"/>
    </location>
</feature>
<dbReference type="SUPFAM" id="SSF103473">
    <property type="entry name" value="MFS general substrate transporter"/>
    <property type="match status" value="1"/>
</dbReference>
<keyword evidence="4 7" id="KW-1133">Transmembrane helix</keyword>
<evidence type="ECO:0000256" key="2">
    <source>
        <dbReference type="ARBA" id="ARBA00022448"/>
    </source>
</evidence>
<dbReference type="Gene3D" id="1.20.1250.20">
    <property type="entry name" value="MFS general substrate transporter like domains"/>
    <property type="match status" value="1"/>
</dbReference>
<keyword evidence="3 7" id="KW-0812">Transmembrane</keyword>
<feature type="transmembrane region" description="Helical" evidence="7">
    <location>
        <begin position="158"/>
        <end position="178"/>
    </location>
</feature>
<evidence type="ECO:0000256" key="3">
    <source>
        <dbReference type="ARBA" id="ARBA00022692"/>
    </source>
</evidence>
<evidence type="ECO:0000313" key="9">
    <source>
        <dbReference type="EMBL" id="OXM13090.1"/>
    </source>
</evidence>
<dbReference type="InterPro" id="IPR050930">
    <property type="entry name" value="MFS_Vesicular_Transporter"/>
</dbReference>
<name>A0A229NT84_9BACL</name>
<dbReference type="PROSITE" id="PS50850">
    <property type="entry name" value="MFS"/>
    <property type="match status" value="1"/>
</dbReference>
<evidence type="ECO:0000313" key="10">
    <source>
        <dbReference type="Proteomes" id="UP000215145"/>
    </source>
</evidence>
<dbReference type="AlphaFoldDB" id="A0A229NT84"/>
<sequence length="417" mass="43990">MKTAIWLYLFLFVAMFDLHAQYPILTPFAVSLGAAPSFIGLMMGLYSITHLPGNLIAGFSIDRFGSRIFIALSLLGAGLILLLQAQVTNPWQLLVLRSISGFVLAFLSPACSALLARMATNAVQQGRLMSGSGFVHTLASVVSPAAGAFLVASIGFTSAFYLLGWVLIVTAICAILFVRDPQTDGMANPASPPGSAGSVSSENSAGSANSAPQGAGQQGSSPGSAGFAEEEQEQDRFPWLLYALPVAISCSQGILSFELPLMSTSTEGMMRTGLLFSVVSLGGLITLSMLFLNRVPAFTRTLWGALMLAAVYYGIATEAPLPLVYMLLGVGMAKGIIFPALSTLLIELSSRARYGRTFSLLSIAFSVGAFLGPMIAGQVRDFISPYFISFFVLMLAAAILPLHGGRRRAGSATAQLR</sequence>
<feature type="region of interest" description="Disordered" evidence="6">
    <location>
        <begin position="186"/>
        <end position="228"/>
    </location>
</feature>
<feature type="transmembrane region" description="Helical" evidence="7">
    <location>
        <begin position="358"/>
        <end position="376"/>
    </location>
</feature>
<dbReference type="Proteomes" id="UP000215145">
    <property type="component" value="Unassembled WGS sequence"/>
</dbReference>
<dbReference type="GO" id="GO:0005886">
    <property type="term" value="C:plasma membrane"/>
    <property type="evidence" value="ECO:0007669"/>
    <property type="project" value="UniProtKB-SubCell"/>
</dbReference>
<feature type="transmembrane region" description="Helical" evidence="7">
    <location>
        <begin position="269"/>
        <end position="290"/>
    </location>
</feature>
<evidence type="ECO:0000256" key="6">
    <source>
        <dbReference type="SAM" id="MobiDB-lite"/>
    </source>
</evidence>
<evidence type="ECO:0000259" key="8">
    <source>
        <dbReference type="PROSITE" id="PS50850"/>
    </source>
</evidence>
<dbReference type="PANTHER" id="PTHR23506">
    <property type="entry name" value="GH10249P"/>
    <property type="match status" value="1"/>
</dbReference>
<evidence type="ECO:0000256" key="7">
    <source>
        <dbReference type="SAM" id="Phobius"/>
    </source>
</evidence>